<comment type="cofactor">
    <cofactor evidence="13">
        <name>[2Fe-2S] cluster</name>
        <dbReference type="ChEBI" id="CHEBI:190135"/>
    </cofactor>
</comment>
<dbReference type="InterPro" id="IPR025192">
    <property type="entry name" value="Succ_DH/fum_Rdtase_N"/>
</dbReference>
<evidence type="ECO:0000313" key="15">
    <source>
        <dbReference type="EMBL" id="AET67317.1"/>
    </source>
</evidence>
<dbReference type="RefSeq" id="WP_014184136.1">
    <property type="nucleotide sequence ID" value="NC_016584.1"/>
</dbReference>
<evidence type="ECO:0000256" key="10">
    <source>
        <dbReference type="ARBA" id="ARBA00023004"/>
    </source>
</evidence>
<dbReference type="AlphaFoldDB" id="G7WEY8"/>
<dbReference type="InterPro" id="IPR004489">
    <property type="entry name" value="Succ_DH/fum_Rdtase_Fe-S"/>
</dbReference>
<reference evidence="16" key="1">
    <citation type="submission" date="2011-11" db="EMBL/GenBank/DDBJ databases">
        <title>Complete sequence of Desulfosporosinus orientis DSM 765.</title>
        <authorList>
            <person name="Lucas S."/>
            <person name="Han J."/>
            <person name="Lapidus A."/>
            <person name="Cheng J.-F."/>
            <person name="Goodwin L."/>
            <person name="Pitluck S."/>
            <person name="Peters L."/>
            <person name="Ovchinnikova G."/>
            <person name="Teshima H."/>
            <person name="Detter J.C."/>
            <person name="Han C."/>
            <person name="Tapia R."/>
            <person name="Land M."/>
            <person name="Hauser L."/>
            <person name="Kyrpides N."/>
            <person name="Ivanova N."/>
            <person name="Pagani I."/>
            <person name="Pester M."/>
            <person name="Spring S."/>
            <person name="Ollivier B."/>
            <person name="Rattei T."/>
            <person name="Klenk H.-P."/>
            <person name="Wagner M."/>
            <person name="Loy A."/>
            <person name="Woyke T."/>
        </authorList>
    </citation>
    <scope>NUCLEOTIDE SEQUENCE [LARGE SCALE GENOMIC DNA]</scope>
    <source>
        <strain evidence="16">ATCC 19365 / DSM 765 / NCIMB 8382 / VKM B-1628</strain>
    </source>
</reference>
<evidence type="ECO:0000259" key="14">
    <source>
        <dbReference type="PROSITE" id="PS51379"/>
    </source>
</evidence>
<evidence type="ECO:0000256" key="7">
    <source>
        <dbReference type="ARBA" id="ARBA00022714"/>
    </source>
</evidence>
<dbReference type="STRING" id="768706.Desor_1677"/>
<dbReference type="GO" id="GO:0051538">
    <property type="term" value="F:3 iron, 4 sulfur cluster binding"/>
    <property type="evidence" value="ECO:0007669"/>
    <property type="project" value="UniProtKB-KW"/>
</dbReference>
<evidence type="ECO:0000256" key="9">
    <source>
        <dbReference type="ARBA" id="ARBA00023002"/>
    </source>
</evidence>
<dbReference type="InterPro" id="IPR036010">
    <property type="entry name" value="2Fe-2S_ferredoxin-like_sf"/>
</dbReference>
<dbReference type="GO" id="GO:0046872">
    <property type="term" value="F:metal ion binding"/>
    <property type="evidence" value="ECO:0007669"/>
    <property type="project" value="UniProtKB-KW"/>
</dbReference>
<gene>
    <name evidence="15" type="ordered locus">Desor_1677</name>
</gene>
<name>G7WEY8_DESOD</name>
<sequence length="251" mass="27709">MTKEPTEIKLVIQRRSNPKANPYFEEFLIPYFPKMNVVAALMEIQKKPVNAKGEVTTPVVWDCNCLEEVCGACTMVINGQARQACSALVDQLTQPIHLAPLSKFPVIKDLVVDRQVMFDNLRKVKAWIEIDGTHEMGPGPKVSQKVQEQAYTLSKCMTCGCCMEACPNVNDKSKFIGPAPIAQVDLMNSHPTGALQSEMRLEALMGEGGIADCGNAQNCIKACPKEIPLTRSIARLNRATTLQGIKSWFNK</sequence>
<dbReference type="FunFam" id="3.10.20.30:FF:000018">
    <property type="entry name" value="Succinate dehydrogenase iron-sulfur subunit"/>
    <property type="match status" value="1"/>
</dbReference>
<dbReference type="PANTHER" id="PTHR11921:SF29">
    <property type="entry name" value="SUCCINATE DEHYDROGENASE [UBIQUINONE] IRON-SULFUR SUBUNIT, MITOCHONDRIAL"/>
    <property type="match status" value="1"/>
</dbReference>
<dbReference type="KEGG" id="dor:Desor_1677"/>
<dbReference type="NCBIfam" id="NF006391">
    <property type="entry name" value="PRK08640.1"/>
    <property type="match status" value="1"/>
</dbReference>
<dbReference type="PROSITE" id="PS00198">
    <property type="entry name" value="4FE4S_FER_1"/>
    <property type="match status" value="1"/>
</dbReference>
<comment type="cofactor">
    <cofactor evidence="2">
        <name>[4Fe-4S] cluster</name>
        <dbReference type="ChEBI" id="CHEBI:49883"/>
    </cofactor>
</comment>
<evidence type="ECO:0000313" key="16">
    <source>
        <dbReference type="Proteomes" id="UP000006346"/>
    </source>
</evidence>
<dbReference type="GO" id="GO:0006099">
    <property type="term" value="P:tricarboxylic acid cycle"/>
    <property type="evidence" value="ECO:0007669"/>
    <property type="project" value="UniProtKB-KW"/>
</dbReference>
<dbReference type="OrthoDB" id="9804391at2"/>
<evidence type="ECO:0000256" key="12">
    <source>
        <dbReference type="ARBA" id="ARBA00023291"/>
    </source>
</evidence>
<dbReference type="Proteomes" id="UP000006346">
    <property type="component" value="Chromosome"/>
</dbReference>
<dbReference type="EMBL" id="CP003108">
    <property type="protein sequence ID" value="AET67317.1"/>
    <property type="molecule type" value="Genomic_DNA"/>
</dbReference>
<evidence type="ECO:0000256" key="1">
    <source>
        <dbReference type="ARBA" id="ARBA00001927"/>
    </source>
</evidence>
<keyword evidence="16" id="KW-1185">Reference proteome</keyword>
<dbReference type="SUPFAM" id="SSF54292">
    <property type="entry name" value="2Fe-2S ferredoxin-like"/>
    <property type="match status" value="1"/>
</dbReference>
<dbReference type="InterPro" id="IPR012675">
    <property type="entry name" value="Beta-grasp_dom_sf"/>
</dbReference>
<keyword evidence="9" id="KW-0560">Oxidoreductase</keyword>
<evidence type="ECO:0000256" key="4">
    <source>
        <dbReference type="ARBA" id="ARBA00012792"/>
    </source>
</evidence>
<dbReference type="SUPFAM" id="SSF46548">
    <property type="entry name" value="alpha-helical ferredoxin"/>
    <property type="match status" value="1"/>
</dbReference>
<protein>
    <recommendedName>
        <fullName evidence="4">succinate dehydrogenase</fullName>
        <ecNumber evidence="4">1.3.5.1</ecNumber>
    </recommendedName>
</protein>
<dbReference type="FunFam" id="1.10.1060.10:FF:000005">
    <property type="entry name" value="Succinate dehydrogenase iron-sulfur subunit"/>
    <property type="match status" value="1"/>
</dbReference>
<dbReference type="Pfam" id="PF13183">
    <property type="entry name" value="Fer4_8"/>
    <property type="match status" value="1"/>
</dbReference>
<dbReference type="PANTHER" id="PTHR11921">
    <property type="entry name" value="SUCCINATE DEHYDROGENASE IRON-SULFUR PROTEIN"/>
    <property type="match status" value="1"/>
</dbReference>
<dbReference type="InterPro" id="IPR050573">
    <property type="entry name" value="SDH/FRD_Iron-Sulfur"/>
</dbReference>
<dbReference type="GO" id="GO:0051539">
    <property type="term" value="F:4 iron, 4 sulfur cluster binding"/>
    <property type="evidence" value="ECO:0007669"/>
    <property type="project" value="UniProtKB-KW"/>
</dbReference>
<dbReference type="Pfam" id="PF13085">
    <property type="entry name" value="Fer2_3"/>
    <property type="match status" value="1"/>
</dbReference>
<evidence type="ECO:0000256" key="6">
    <source>
        <dbReference type="ARBA" id="ARBA00022532"/>
    </source>
</evidence>
<proteinExistence type="inferred from homology"/>
<dbReference type="InterPro" id="IPR009051">
    <property type="entry name" value="Helical_ferredxn"/>
</dbReference>
<keyword evidence="12" id="KW-0003">3Fe-4S</keyword>
<dbReference type="GO" id="GO:0009055">
    <property type="term" value="F:electron transfer activity"/>
    <property type="evidence" value="ECO:0007669"/>
    <property type="project" value="InterPro"/>
</dbReference>
<comment type="cofactor">
    <cofactor evidence="1">
        <name>[3Fe-4S] cluster</name>
        <dbReference type="ChEBI" id="CHEBI:21137"/>
    </cofactor>
</comment>
<dbReference type="PATRIC" id="fig|768706.3.peg.1673"/>
<keyword evidence="11" id="KW-0411">Iron-sulfur</keyword>
<evidence type="ECO:0000256" key="13">
    <source>
        <dbReference type="ARBA" id="ARBA00034078"/>
    </source>
</evidence>
<dbReference type="EC" id="1.3.5.1" evidence="4"/>
<dbReference type="InterPro" id="IPR017900">
    <property type="entry name" value="4Fe4S_Fe_S_CS"/>
</dbReference>
<evidence type="ECO:0000256" key="5">
    <source>
        <dbReference type="ARBA" id="ARBA00022485"/>
    </source>
</evidence>
<evidence type="ECO:0000256" key="3">
    <source>
        <dbReference type="ARBA" id="ARBA00009433"/>
    </source>
</evidence>
<dbReference type="GO" id="GO:0008177">
    <property type="term" value="F:succinate dehydrogenase (quinone) activity"/>
    <property type="evidence" value="ECO:0007669"/>
    <property type="project" value="UniProtKB-EC"/>
</dbReference>
<dbReference type="eggNOG" id="COG0479">
    <property type="taxonomic scope" value="Bacteria"/>
</dbReference>
<dbReference type="Gene3D" id="3.10.20.30">
    <property type="match status" value="1"/>
</dbReference>
<dbReference type="NCBIfam" id="TIGR00384">
    <property type="entry name" value="dhsB"/>
    <property type="match status" value="1"/>
</dbReference>
<keyword evidence="10" id="KW-0408">Iron</keyword>
<dbReference type="GO" id="GO:0051537">
    <property type="term" value="F:2 iron, 2 sulfur cluster binding"/>
    <property type="evidence" value="ECO:0007669"/>
    <property type="project" value="UniProtKB-KW"/>
</dbReference>
<comment type="similarity">
    <text evidence="3">Belongs to the succinate dehydrogenase/fumarate reductase iron-sulfur protein family.</text>
</comment>
<dbReference type="GO" id="GO:0022904">
    <property type="term" value="P:respiratory electron transport chain"/>
    <property type="evidence" value="ECO:0007669"/>
    <property type="project" value="TreeGrafter"/>
</dbReference>
<feature type="domain" description="4Fe-4S ferredoxin-type" evidence="14">
    <location>
        <begin position="147"/>
        <end position="175"/>
    </location>
</feature>
<dbReference type="Gene3D" id="1.10.1060.10">
    <property type="entry name" value="Alpha-helical ferredoxin"/>
    <property type="match status" value="1"/>
</dbReference>
<dbReference type="PROSITE" id="PS51379">
    <property type="entry name" value="4FE4S_FER_2"/>
    <property type="match status" value="1"/>
</dbReference>
<keyword evidence="8" id="KW-0479">Metal-binding</keyword>
<evidence type="ECO:0000256" key="11">
    <source>
        <dbReference type="ARBA" id="ARBA00023014"/>
    </source>
</evidence>
<evidence type="ECO:0000256" key="2">
    <source>
        <dbReference type="ARBA" id="ARBA00001966"/>
    </source>
</evidence>
<keyword evidence="7" id="KW-0001">2Fe-2S</keyword>
<reference evidence="15 16" key="2">
    <citation type="journal article" date="2012" name="J. Bacteriol.">
        <title>Complete genome sequences of Desulfosporosinus orientis DSM765T, Desulfosporosinus youngiae DSM17734T, Desulfosporosinus meridiei DSM13257T, and Desulfosporosinus acidiphilus DSM22704T.</title>
        <authorList>
            <person name="Pester M."/>
            <person name="Brambilla E."/>
            <person name="Alazard D."/>
            <person name="Rattei T."/>
            <person name="Weinmaier T."/>
            <person name="Han J."/>
            <person name="Lucas S."/>
            <person name="Lapidus A."/>
            <person name="Cheng J.F."/>
            <person name="Goodwin L."/>
            <person name="Pitluck S."/>
            <person name="Peters L."/>
            <person name="Ovchinnikova G."/>
            <person name="Teshima H."/>
            <person name="Detter J.C."/>
            <person name="Han C.S."/>
            <person name="Tapia R."/>
            <person name="Land M.L."/>
            <person name="Hauser L."/>
            <person name="Kyrpides N.C."/>
            <person name="Ivanova N.N."/>
            <person name="Pagani I."/>
            <person name="Huntmann M."/>
            <person name="Wei C.L."/>
            <person name="Davenport K.W."/>
            <person name="Daligault H."/>
            <person name="Chain P.S."/>
            <person name="Chen A."/>
            <person name="Mavromatis K."/>
            <person name="Markowitz V."/>
            <person name="Szeto E."/>
            <person name="Mikhailova N."/>
            <person name="Pati A."/>
            <person name="Wagner M."/>
            <person name="Woyke T."/>
            <person name="Ollivier B."/>
            <person name="Klenk H.P."/>
            <person name="Spring S."/>
            <person name="Loy A."/>
        </authorList>
    </citation>
    <scope>NUCLEOTIDE SEQUENCE [LARGE SCALE GENOMIC DNA]</scope>
    <source>
        <strain evidence="16">ATCC 19365 / DSM 765 / NCIMB 8382 / VKM B-1628</strain>
    </source>
</reference>
<dbReference type="InterPro" id="IPR017896">
    <property type="entry name" value="4Fe4S_Fe-S-bd"/>
</dbReference>
<keyword evidence="5" id="KW-0004">4Fe-4S</keyword>
<accession>G7WEY8</accession>
<organism evidence="15 16">
    <name type="scientific">Desulfosporosinus orientis (strain ATCC 19365 / DSM 765 / NCIMB 8382 / VKM B-1628 / Singapore I)</name>
    <name type="common">Desulfotomaculum orientis</name>
    <dbReference type="NCBI Taxonomy" id="768706"/>
    <lineage>
        <taxon>Bacteria</taxon>
        <taxon>Bacillati</taxon>
        <taxon>Bacillota</taxon>
        <taxon>Clostridia</taxon>
        <taxon>Eubacteriales</taxon>
        <taxon>Desulfitobacteriaceae</taxon>
        <taxon>Desulfosporosinus</taxon>
    </lineage>
</organism>
<keyword evidence="6" id="KW-0816">Tricarboxylic acid cycle</keyword>
<dbReference type="HOGENOM" id="CLU_044838_3_3_9"/>
<evidence type="ECO:0000256" key="8">
    <source>
        <dbReference type="ARBA" id="ARBA00022723"/>
    </source>
</evidence>